<evidence type="ECO:0000313" key="3">
    <source>
        <dbReference type="Proteomes" id="UP000559182"/>
    </source>
</evidence>
<gene>
    <name evidence="2" type="ORF">FHU39_002606</name>
</gene>
<protein>
    <submittedName>
        <fullName evidence="2">Uncharacterized protein</fullName>
    </submittedName>
</protein>
<evidence type="ECO:0000256" key="1">
    <source>
        <dbReference type="SAM" id="Phobius"/>
    </source>
</evidence>
<dbReference type="EMBL" id="JACHVQ010000001">
    <property type="protein sequence ID" value="MBB2892622.1"/>
    <property type="molecule type" value="Genomic_DNA"/>
</dbReference>
<keyword evidence="3" id="KW-1185">Reference proteome</keyword>
<organism evidence="2 3">
    <name type="scientific">Flexivirga oryzae</name>
    <dbReference type="NCBI Taxonomy" id="1794944"/>
    <lineage>
        <taxon>Bacteria</taxon>
        <taxon>Bacillati</taxon>
        <taxon>Actinomycetota</taxon>
        <taxon>Actinomycetes</taxon>
        <taxon>Micrococcales</taxon>
        <taxon>Dermacoccaceae</taxon>
        <taxon>Flexivirga</taxon>
    </lineage>
</organism>
<dbReference type="Proteomes" id="UP000559182">
    <property type="component" value="Unassembled WGS sequence"/>
</dbReference>
<keyword evidence="1" id="KW-1133">Transmembrane helix</keyword>
<name>A0A839NDL1_9MICO</name>
<reference evidence="2 3" key="1">
    <citation type="submission" date="2020-08" db="EMBL/GenBank/DDBJ databases">
        <title>Sequencing the genomes of 1000 actinobacteria strains.</title>
        <authorList>
            <person name="Klenk H.-P."/>
        </authorList>
    </citation>
    <scope>NUCLEOTIDE SEQUENCE [LARGE SCALE GENOMIC DNA]</scope>
    <source>
        <strain evidence="2 3">DSM 105369</strain>
    </source>
</reference>
<dbReference type="AlphaFoldDB" id="A0A839NDL1"/>
<keyword evidence="1" id="KW-0472">Membrane</keyword>
<comment type="caution">
    <text evidence="2">The sequence shown here is derived from an EMBL/GenBank/DDBJ whole genome shotgun (WGS) entry which is preliminary data.</text>
</comment>
<evidence type="ECO:0000313" key="2">
    <source>
        <dbReference type="EMBL" id="MBB2892622.1"/>
    </source>
</evidence>
<accession>A0A839NDL1</accession>
<keyword evidence="1" id="KW-0812">Transmembrane</keyword>
<proteinExistence type="predicted"/>
<feature type="transmembrane region" description="Helical" evidence="1">
    <location>
        <begin position="14"/>
        <end position="34"/>
    </location>
</feature>
<sequence>MADLPALGGHRGRWIAALLVVLLVAAGVAVGVLSQRTDGDAKGRLATGATRAGDYTTGVASDDLVMEVPNAEILLSATLSSSATNDDDGTTHTVRAPRGGVLLSLEWASRTSFGAASGFVDTRPSALSVRSGGTTVAVDTALRPVDYASVGDDPTQRLLVALPGDRRSVRIVVSFAGREQTLRPASGTRTEGAFAPLYRWTGWGAGTGKFSEQERLADPSADLRWYAGADAGSAYRTPYLTGPGWAPTGKEWLVVSGVGYTVFARPAANWGPTGEVGYTPGKATVTVTANGTAPTKVLTAPAPHRRSGVVHGNGVFVFAIDRGRNVTVRNSVTVPLRRVPGGAGTAAPAHATLLMSTTATYAVARG</sequence>
<dbReference type="RefSeq" id="WP_183320770.1">
    <property type="nucleotide sequence ID" value="NZ_JACHVQ010000001.1"/>
</dbReference>